<gene>
    <name evidence="1" type="ORF">WMY93_034012</name>
</gene>
<accession>A0AAW0MIG3</accession>
<comment type="caution">
    <text evidence="1">The sequence shown here is derived from an EMBL/GenBank/DDBJ whole genome shotgun (WGS) entry which is preliminary data.</text>
</comment>
<sequence length="370" mass="40825">MPLAPPLYNCALGASGRLTRPDRTVLSDQSRENTGAAAFISVRNARCGVRACEGELSPPSLTVEPSVITETDSVTLHCHPPDPTSVTLCYFFNEKGLGETSSSCQVTVRGSDLLKSQTPPAEVTVQCYYKTRGKQDNSPYSNKQTVTIQRLPPPDVTVEPSVITETDSVTLHCHTPDYVSVSLCYFSGINGLYRSSSSCQMTVRGSDLLKSQSPSAKVPVQCFYKTRGTDSPYSSTQTVIIQSSRPEVVEVKVQMDLAEIVCSLPQSAKSASCFLYFGESLHSISKALSGRMDKHKQTVLQIFHLFGRFAKIFRFCEVKEISCDYSLENGHKSSRSDGYDMRAFIKTTPVPQTHVTTAVWNQRRRQTQVM</sequence>
<evidence type="ECO:0000313" key="2">
    <source>
        <dbReference type="Proteomes" id="UP001460270"/>
    </source>
</evidence>
<dbReference type="InterPro" id="IPR013783">
    <property type="entry name" value="Ig-like_fold"/>
</dbReference>
<evidence type="ECO:0000313" key="1">
    <source>
        <dbReference type="EMBL" id="KAK7879205.1"/>
    </source>
</evidence>
<evidence type="ECO:0008006" key="3">
    <source>
        <dbReference type="Google" id="ProtNLM"/>
    </source>
</evidence>
<dbReference type="AlphaFoldDB" id="A0AAW0MIG3"/>
<keyword evidence="2" id="KW-1185">Reference proteome</keyword>
<protein>
    <recommendedName>
        <fullName evidence="3">Ig-like domain-containing protein</fullName>
    </recommendedName>
</protein>
<organism evidence="1 2">
    <name type="scientific">Mugilogobius chulae</name>
    <name type="common">yellowstripe goby</name>
    <dbReference type="NCBI Taxonomy" id="88201"/>
    <lineage>
        <taxon>Eukaryota</taxon>
        <taxon>Metazoa</taxon>
        <taxon>Chordata</taxon>
        <taxon>Craniata</taxon>
        <taxon>Vertebrata</taxon>
        <taxon>Euteleostomi</taxon>
        <taxon>Actinopterygii</taxon>
        <taxon>Neopterygii</taxon>
        <taxon>Teleostei</taxon>
        <taxon>Neoteleostei</taxon>
        <taxon>Acanthomorphata</taxon>
        <taxon>Gobiaria</taxon>
        <taxon>Gobiiformes</taxon>
        <taxon>Gobioidei</taxon>
        <taxon>Gobiidae</taxon>
        <taxon>Gobionellinae</taxon>
        <taxon>Mugilogobius</taxon>
    </lineage>
</organism>
<reference evidence="2" key="1">
    <citation type="submission" date="2024-04" db="EMBL/GenBank/DDBJ databases">
        <title>Salinicola lusitanus LLJ914,a marine bacterium isolated from the Okinawa Trough.</title>
        <authorList>
            <person name="Li J."/>
        </authorList>
    </citation>
    <scope>NUCLEOTIDE SEQUENCE [LARGE SCALE GENOMIC DNA]</scope>
</reference>
<dbReference type="Gene3D" id="2.60.40.10">
    <property type="entry name" value="Immunoglobulins"/>
    <property type="match status" value="1"/>
</dbReference>
<name>A0AAW0MIG3_9GOBI</name>
<dbReference type="EMBL" id="JBBPFD010000319">
    <property type="protein sequence ID" value="KAK7879205.1"/>
    <property type="molecule type" value="Genomic_DNA"/>
</dbReference>
<dbReference type="Proteomes" id="UP001460270">
    <property type="component" value="Unassembled WGS sequence"/>
</dbReference>
<proteinExistence type="predicted"/>